<feature type="transmembrane region" description="Helical" evidence="8">
    <location>
        <begin position="173"/>
        <end position="198"/>
    </location>
</feature>
<dbReference type="PANTHER" id="PTHR30012:SF0">
    <property type="entry name" value="TYPE II SECRETION SYSTEM PROTEIN F-RELATED"/>
    <property type="match status" value="1"/>
</dbReference>
<dbReference type="InterPro" id="IPR042094">
    <property type="entry name" value="T2SS_GspF_sf"/>
</dbReference>
<proteinExistence type="inferred from homology"/>
<dbReference type="PRINTS" id="PR00812">
    <property type="entry name" value="BCTERIALGSPF"/>
</dbReference>
<dbReference type="InterPro" id="IPR018076">
    <property type="entry name" value="T2SS_GspF_dom"/>
</dbReference>
<evidence type="ECO:0000313" key="10">
    <source>
        <dbReference type="EMBL" id="SUZ97879.1"/>
    </source>
</evidence>
<protein>
    <recommendedName>
        <fullName evidence="9">Type II secretion system protein GspF domain-containing protein</fullName>
    </recommendedName>
</protein>
<evidence type="ECO:0000256" key="7">
    <source>
        <dbReference type="ARBA" id="ARBA00023136"/>
    </source>
</evidence>
<feature type="transmembrane region" description="Helical" evidence="8">
    <location>
        <begin position="218"/>
        <end position="237"/>
    </location>
</feature>
<keyword evidence="3" id="KW-1003">Cell membrane</keyword>
<dbReference type="PANTHER" id="PTHR30012">
    <property type="entry name" value="GENERAL SECRETION PATHWAY PROTEIN"/>
    <property type="match status" value="1"/>
</dbReference>
<dbReference type="AlphaFoldDB" id="A0A381S369"/>
<keyword evidence="7 8" id="KW-0472">Membrane</keyword>
<evidence type="ECO:0000256" key="1">
    <source>
        <dbReference type="ARBA" id="ARBA00004429"/>
    </source>
</evidence>
<evidence type="ECO:0000256" key="6">
    <source>
        <dbReference type="ARBA" id="ARBA00022989"/>
    </source>
</evidence>
<feature type="transmembrane region" description="Helical" evidence="8">
    <location>
        <begin position="374"/>
        <end position="395"/>
    </location>
</feature>
<keyword evidence="4" id="KW-0997">Cell inner membrane</keyword>
<accession>A0A381S369</accession>
<keyword evidence="6 8" id="KW-1133">Transmembrane helix</keyword>
<evidence type="ECO:0000256" key="3">
    <source>
        <dbReference type="ARBA" id="ARBA00022475"/>
    </source>
</evidence>
<dbReference type="Gene3D" id="1.20.81.30">
    <property type="entry name" value="Type II secretion system (T2SS), domain F"/>
    <property type="match status" value="2"/>
</dbReference>
<evidence type="ECO:0000256" key="5">
    <source>
        <dbReference type="ARBA" id="ARBA00022692"/>
    </source>
</evidence>
<evidence type="ECO:0000256" key="2">
    <source>
        <dbReference type="ARBA" id="ARBA00005745"/>
    </source>
</evidence>
<dbReference type="Pfam" id="PF00482">
    <property type="entry name" value="T2SSF"/>
    <property type="match status" value="2"/>
</dbReference>
<feature type="domain" description="Type II secretion system protein GspF" evidence="9">
    <location>
        <begin position="272"/>
        <end position="393"/>
    </location>
</feature>
<dbReference type="InterPro" id="IPR003004">
    <property type="entry name" value="GspF/PilC"/>
</dbReference>
<comment type="similarity">
    <text evidence="2">Belongs to the GSP F family.</text>
</comment>
<reference evidence="10" key="1">
    <citation type="submission" date="2018-05" db="EMBL/GenBank/DDBJ databases">
        <authorList>
            <person name="Lanie J.A."/>
            <person name="Ng W.-L."/>
            <person name="Kazmierczak K.M."/>
            <person name="Andrzejewski T.M."/>
            <person name="Davidsen T.M."/>
            <person name="Wayne K.J."/>
            <person name="Tettelin H."/>
            <person name="Glass J.I."/>
            <person name="Rusch D."/>
            <person name="Podicherti R."/>
            <person name="Tsui H.-C.T."/>
            <person name="Winkler M.E."/>
        </authorList>
    </citation>
    <scope>NUCLEOTIDE SEQUENCE</scope>
</reference>
<sequence>MTTYICRVVTEQGNIVERTIKADSVTQVTDILSKKKEQLVSAKKQGLSLSLDGFFEQYQKIPPEQIKMFTNQLKTMMDSGVPLLAALDVLERQAAMPKLRTIVNDLHKRVSSGDALSEAMSHHPDVFNTLYVAMIRAGESSGVMGEILDQLEMFNEIDIKTKKSVKKALRYPMMVMGVMVIASGFAVVKIVPTFANMLTGMGTELPLLTRMLLAASDYATNYGLFAVLGIAVIIVGFKQFKKTPAGTFAIDKLKLNLPVAKTLLRTAIISRFTLVLKTLIGSGTQIVDALEIAKNTIDNKVYEQVISDGRDKIIQGQPIHVALENEYIPSVALNMIAIGEETGSLDKMLGSVADFYLVELEDKLDGLTAAIEPLITIFIGVFVAGFVASIFLPMFKMYETAM</sequence>
<evidence type="ECO:0000256" key="8">
    <source>
        <dbReference type="SAM" id="Phobius"/>
    </source>
</evidence>
<name>A0A381S369_9ZZZZ</name>
<dbReference type="GO" id="GO:0005886">
    <property type="term" value="C:plasma membrane"/>
    <property type="evidence" value="ECO:0007669"/>
    <property type="project" value="UniProtKB-SubCell"/>
</dbReference>
<keyword evidence="5 8" id="KW-0812">Transmembrane</keyword>
<dbReference type="FunFam" id="1.20.81.30:FF:000001">
    <property type="entry name" value="Type II secretion system protein F"/>
    <property type="match status" value="1"/>
</dbReference>
<comment type="subcellular location">
    <subcellularLocation>
        <location evidence="1">Cell inner membrane</location>
        <topology evidence="1">Multi-pass membrane protein</topology>
    </subcellularLocation>
</comment>
<evidence type="ECO:0000259" key="9">
    <source>
        <dbReference type="Pfam" id="PF00482"/>
    </source>
</evidence>
<feature type="domain" description="Type II secretion system protein GspF" evidence="9">
    <location>
        <begin position="69"/>
        <end position="192"/>
    </location>
</feature>
<evidence type="ECO:0000256" key="4">
    <source>
        <dbReference type="ARBA" id="ARBA00022519"/>
    </source>
</evidence>
<gene>
    <name evidence="10" type="ORF">METZ01_LOCUS50733</name>
</gene>
<organism evidence="10">
    <name type="scientific">marine metagenome</name>
    <dbReference type="NCBI Taxonomy" id="408172"/>
    <lineage>
        <taxon>unclassified sequences</taxon>
        <taxon>metagenomes</taxon>
        <taxon>ecological metagenomes</taxon>
    </lineage>
</organism>
<dbReference type="EMBL" id="UINC01002550">
    <property type="protein sequence ID" value="SUZ97879.1"/>
    <property type="molecule type" value="Genomic_DNA"/>
</dbReference>